<dbReference type="KEGG" id="vcn:VOLCADRAFT_88810"/>
<dbReference type="OrthoDB" id="527444at2759"/>
<dbReference type="GeneID" id="9625182"/>
<feature type="compositionally biased region" description="Pro residues" evidence="2">
    <location>
        <begin position="781"/>
        <end position="790"/>
    </location>
</feature>
<sequence length="998" mass="108202">MAHNPVYTGSIVIEKPFSFIDAQDPPSPAGDTRKRSSQAPRWFVIAVIIITILSVLGMAIGLGIGLGIGTKKNETPASDASPVSRTVPNMTYVKNKLMQYIPVDMQEANTKELIESYLMQLSRRGPISQLLADLLPAVGLNNTSIQPQAIQVLLETWFEENKVDTRSLAATIDTLSQLAQGLFDYQSHVLTIVNNLHGVVSQVRQQLEALPNATITVGGKVLGLGGSAGGTLDGGQDLMRQQVFSRGLRIRPRTGGLAAGKAQLDGEEEEAQARARKVVADVVDAVLSSPTMAPYVDELRKLYDPDTLPVLVSNLYGVLMRLMAASDELRDIMNRLDGHFDLGAMSRYVTSTGKHSLPIYNHRTKSNLSTLAAPVPFDKRTTIVLTGPARRRLQQTQPLAAALLRTKLPAAFKPANSSLLPRVLVPLVFHIMSYRQDDTYGPPNLDKSPDYVDRLLRVVNAMALPTRFQFFVNEIRYDPLTNPYLLRGSRSSWLGYGWVPSSPSNITTGHVAVLWSVLDTTQWNSVAGWEYGAKVVWHEIMHHLGLYHTFGRSNANAAVCSSGSDDGIADTPIVAGPVYEQRAFSTAARAYCMKVFEKDLGSDWAFVMTVWANRLGIPPADATHGFDSCPLERGNDELGNYITYTHDVCVAALGHTTAGQMQYMHNFANQVQRKLYIWGQYFGALNPAAFKAPPKAPNPANKGGPCMVTRAGCQCKGTWSYQGQHLNGCANPDGDSKGMWCPVEQDGNCPSAINGYWDYCTADATEERCTPDGFRTVPAAPSKPPTPRIPCGPGGTTESGSTCTSDPWALVDVNGEYDRIFYGCANPDNDPQGSWCRLKSGHTTLQGRNWDYCGVRCPRNGSMGPLAPSSPPSPPPPPATPGGFSGGGDTPAFNCSTGYQGLPAGCSCRPMWGVALRPPFANVPTDSTEASVGRRYTTARYCTALLELQPPDQQQGTAKPLGICEATGCMNPAYNGRIMVCSTPCTILTWEDGEDVWL</sequence>
<feature type="region of interest" description="Disordered" evidence="2">
    <location>
        <begin position="864"/>
        <end position="887"/>
    </location>
</feature>
<dbReference type="GO" id="GO:0008237">
    <property type="term" value="F:metallopeptidase activity"/>
    <property type="evidence" value="ECO:0007669"/>
    <property type="project" value="InterPro"/>
</dbReference>
<dbReference type="Proteomes" id="UP000001058">
    <property type="component" value="Unassembled WGS sequence"/>
</dbReference>
<evidence type="ECO:0000256" key="1">
    <source>
        <dbReference type="ARBA" id="ARBA00008721"/>
    </source>
</evidence>
<evidence type="ECO:0000256" key="2">
    <source>
        <dbReference type="SAM" id="MobiDB-lite"/>
    </source>
</evidence>
<name>D8TQ07_VOLCA</name>
<keyword evidence="3" id="KW-0472">Membrane</keyword>
<accession>D8TQ07</accession>
<dbReference type="PANTHER" id="PTHR47466">
    <property type="match status" value="1"/>
</dbReference>
<keyword evidence="3" id="KW-1133">Transmembrane helix</keyword>
<evidence type="ECO:0000313" key="5">
    <source>
        <dbReference type="Proteomes" id="UP000001058"/>
    </source>
</evidence>
<dbReference type="PANTHER" id="PTHR47466:SF1">
    <property type="entry name" value="METALLOPROTEASE MEP1 (AFU_ORTHOLOGUE AFUA_1G07730)-RELATED"/>
    <property type="match status" value="1"/>
</dbReference>
<dbReference type="RefSeq" id="XP_002948446.1">
    <property type="nucleotide sequence ID" value="XM_002948400.1"/>
</dbReference>
<proteinExistence type="inferred from homology"/>
<evidence type="ECO:0008006" key="6">
    <source>
        <dbReference type="Google" id="ProtNLM"/>
    </source>
</evidence>
<keyword evidence="5" id="KW-1185">Reference proteome</keyword>
<organism evidence="5">
    <name type="scientific">Volvox carteri f. nagariensis</name>
    <dbReference type="NCBI Taxonomy" id="3068"/>
    <lineage>
        <taxon>Eukaryota</taxon>
        <taxon>Viridiplantae</taxon>
        <taxon>Chlorophyta</taxon>
        <taxon>core chlorophytes</taxon>
        <taxon>Chlorophyceae</taxon>
        <taxon>CS clade</taxon>
        <taxon>Chlamydomonadales</taxon>
        <taxon>Volvocaceae</taxon>
        <taxon>Volvox</taxon>
    </lineage>
</organism>
<comment type="similarity">
    <text evidence="1">Belongs to the peptidase M43B family.</text>
</comment>
<dbReference type="EMBL" id="GL378331">
    <property type="protein sequence ID" value="EFJ50321.1"/>
    <property type="molecule type" value="Genomic_DNA"/>
</dbReference>
<evidence type="ECO:0000313" key="4">
    <source>
        <dbReference type="EMBL" id="EFJ50321.1"/>
    </source>
</evidence>
<feature type="transmembrane region" description="Helical" evidence="3">
    <location>
        <begin position="42"/>
        <end position="68"/>
    </location>
</feature>
<feature type="compositionally biased region" description="Pro residues" evidence="2">
    <location>
        <begin position="868"/>
        <end position="880"/>
    </location>
</feature>
<feature type="region of interest" description="Disordered" evidence="2">
    <location>
        <begin position="775"/>
        <end position="803"/>
    </location>
</feature>
<gene>
    <name evidence="4" type="ORF">VOLCADRAFT_88810</name>
</gene>
<protein>
    <recommendedName>
        <fullName evidence="6">Peptidase M43 pregnancy-associated plasma-A domain-containing protein</fullName>
    </recommendedName>
</protein>
<keyword evidence="3" id="KW-0812">Transmembrane</keyword>
<dbReference type="InParanoid" id="D8TQ07"/>
<dbReference type="InterPro" id="IPR024079">
    <property type="entry name" value="MetalloPept_cat_dom_sf"/>
</dbReference>
<dbReference type="AlphaFoldDB" id="D8TQ07"/>
<evidence type="ECO:0000256" key="3">
    <source>
        <dbReference type="SAM" id="Phobius"/>
    </source>
</evidence>
<reference evidence="4 5" key="1">
    <citation type="journal article" date="2010" name="Science">
        <title>Genomic analysis of organismal complexity in the multicellular green alga Volvox carteri.</title>
        <authorList>
            <person name="Prochnik S.E."/>
            <person name="Umen J."/>
            <person name="Nedelcu A.M."/>
            <person name="Hallmann A."/>
            <person name="Miller S.M."/>
            <person name="Nishii I."/>
            <person name="Ferris P."/>
            <person name="Kuo A."/>
            <person name="Mitros T."/>
            <person name="Fritz-Laylin L.K."/>
            <person name="Hellsten U."/>
            <person name="Chapman J."/>
            <person name="Simakov O."/>
            <person name="Rensing S.A."/>
            <person name="Terry A."/>
            <person name="Pangilinan J."/>
            <person name="Kapitonov V."/>
            <person name="Jurka J."/>
            <person name="Salamov A."/>
            <person name="Shapiro H."/>
            <person name="Schmutz J."/>
            <person name="Grimwood J."/>
            <person name="Lindquist E."/>
            <person name="Lucas S."/>
            <person name="Grigoriev I.V."/>
            <person name="Schmitt R."/>
            <person name="Kirk D."/>
            <person name="Rokhsar D.S."/>
        </authorList>
    </citation>
    <scope>NUCLEOTIDE SEQUENCE [LARGE SCALE GENOMIC DNA]</scope>
    <source>
        <strain evidence="5">f. Nagariensis / Eve</strain>
    </source>
</reference>
<dbReference type="Gene3D" id="3.40.390.10">
    <property type="entry name" value="Collagenase (Catalytic Domain)"/>
    <property type="match status" value="1"/>
</dbReference>
<dbReference type="SUPFAM" id="SSF55486">
    <property type="entry name" value="Metalloproteases ('zincins'), catalytic domain"/>
    <property type="match status" value="1"/>
</dbReference>